<feature type="compositionally biased region" description="Basic and acidic residues" evidence="1">
    <location>
        <begin position="220"/>
        <end position="234"/>
    </location>
</feature>
<comment type="caution">
    <text evidence="2">The sequence shown here is derived from an EMBL/GenBank/DDBJ whole genome shotgun (WGS) entry which is preliminary data.</text>
</comment>
<proteinExistence type="predicted"/>
<gene>
    <name evidence="2" type="primary">Leng8</name>
    <name evidence="2" type="ORF">SPIL2461_LOCUS9809</name>
</gene>
<evidence type="ECO:0000256" key="1">
    <source>
        <dbReference type="SAM" id="MobiDB-lite"/>
    </source>
</evidence>
<dbReference type="AlphaFoldDB" id="A0A812QQG9"/>
<organism evidence="2 3">
    <name type="scientific">Symbiodinium pilosum</name>
    <name type="common">Dinoflagellate</name>
    <dbReference type="NCBI Taxonomy" id="2952"/>
    <lineage>
        <taxon>Eukaryota</taxon>
        <taxon>Sar</taxon>
        <taxon>Alveolata</taxon>
        <taxon>Dinophyceae</taxon>
        <taxon>Suessiales</taxon>
        <taxon>Symbiodiniaceae</taxon>
        <taxon>Symbiodinium</taxon>
    </lineage>
</organism>
<dbReference type="OrthoDB" id="283883at2759"/>
<protein>
    <submittedName>
        <fullName evidence="2">Leng8 protein</fullName>
    </submittedName>
</protein>
<keyword evidence="3" id="KW-1185">Reference proteome</keyword>
<accession>A0A812QQG9</accession>
<reference evidence="2" key="1">
    <citation type="submission" date="2021-02" db="EMBL/GenBank/DDBJ databases">
        <authorList>
            <person name="Dougan E. K."/>
            <person name="Rhodes N."/>
            <person name="Thang M."/>
            <person name="Chan C."/>
        </authorList>
    </citation>
    <scope>NUCLEOTIDE SEQUENCE</scope>
</reference>
<dbReference type="Proteomes" id="UP000649617">
    <property type="component" value="Unassembled WGS sequence"/>
</dbReference>
<feature type="region of interest" description="Disordered" evidence="1">
    <location>
        <begin position="214"/>
        <end position="234"/>
    </location>
</feature>
<dbReference type="EMBL" id="CAJNIZ010017446">
    <property type="protein sequence ID" value="CAE7398341.1"/>
    <property type="molecule type" value="Genomic_DNA"/>
</dbReference>
<evidence type="ECO:0000313" key="2">
    <source>
        <dbReference type="EMBL" id="CAE7398341.1"/>
    </source>
</evidence>
<evidence type="ECO:0000313" key="3">
    <source>
        <dbReference type="Proteomes" id="UP000649617"/>
    </source>
</evidence>
<sequence>MAKDKWKKERDYSHVGEMLRGIAQDVRVQRLSGDFAVEVHEYWAQVALESGDFRAFHTAAQDLEGFYDEPQLEKNSVKVKEILAWHILCMGIEGEGVATSRFLQKHSKRLGLGEKNAAPVVQLAMRNLAQQRFLQVVKLLDSQPATPKLDSTVGTSWGFVVEHLVGGSPKLFMQSLLGWMQTSLRSFPTACDLAKRFASPFASEILLKKSGRLSPSIPACEHRGPKDDQQHKFS</sequence>
<dbReference type="Gene3D" id="1.25.40.990">
    <property type="match status" value="1"/>
</dbReference>
<name>A0A812QQG9_SYMPI</name>